<dbReference type="AlphaFoldDB" id="A0A3S7V0B3"/>
<reference evidence="1" key="1">
    <citation type="journal article" date="2018" name="J. Ind. Microbiol. Biotechnol.">
        <title>Genome mining reveals uncommon alkylpyrones as type III PKS products from myxobacteria.</title>
        <authorList>
            <person name="Hug J.J."/>
            <person name="Panter F."/>
            <person name="Krug D."/>
            <person name="Muller R."/>
        </authorList>
    </citation>
    <scope>NUCLEOTIDE SEQUENCE</scope>
    <source>
        <strain evidence="1">MSr9315</strain>
    </source>
</reference>
<proteinExistence type="predicted"/>
<dbReference type="EMBL" id="MH908922">
    <property type="protein sequence ID" value="AYM54429.1"/>
    <property type="molecule type" value="Genomic_DNA"/>
</dbReference>
<evidence type="ECO:0008006" key="2">
    <source>
        <dbReference type="Google" id="ProtNLM"/>
    </source>
</evidence>
<name>A0A3S7V0B3_9BACT</name>
<sequence length="136" mass="14749">MTIRTTRSGPYLLVEASDTLVSSDLQVLFDALEASSKVGRFVVLTDTTALKSAPRSVISEFADLLKKKDYIAPNWLGDAVVVSSPAVRFVLSTLLMIAPLPTEVKAFDSRLEAQRWCAGILRRAGLDVPPQLKSSA</sequence>
<organism evidence="1">
    <name type="scientific">Phaselicystis flava</name>
    <dbReference type="NCBI Taxonomy" id="525924"/>
    <lineage>
        <taxon>Bacteria</taxon>
        <taxon>Pseudomonadati</taxon>
        <taxon>Myxococcota</taxon>
        <taxon>Polyangia</taxon>
        <taxon>Polyangiales</taxon>
        <taxon>Phaselicystidaceae</taxon>
        <taxon>Phaselicystis</taxon>
    </lineage>
</organism>
<protein>
    <recommendedName>
        <fullName evidence="2">STAS/SEC14 domain-containing protein</fullName>
    </recommendedName>
</protein>
<accession>A0A3S7V0B3</accession>
<evidence type="ECO:0000313" key="1">
    <source>
        <dbReference type="EMBL" id="AYM54429.1"/>
    </source>
</evidence>